<evidence type="ECO:0000313" key="2">
    <source>
        <dbReference type="Proteomes" id="UP001302812"/>
    </source>
</evidence>
<name>A0AAN6YX85_9PEZI</name>
<reference evidence="1" key="1">
    <citation type="journal article" date="2023" name="Mol. Phylogenet. Evol.">
        <title>Genome-scale phylogeny and comparative genomics of the fungal order Sordariales.</title>
        <authorList>
            <person name="Hensen N."/>
            <person name="Bonometti L."/>
            <person name="Westerberg I."/>
            <person name="Brannstrom I.O."/>
            <person name="Guillou S."/>
            <person name="Cros-Aarteil S."/>
            <person name="Calhoun S."/>
            <person name="Haridas S."/>
            <person name="Kuo A."/>
            <person name="Mondo S."/>
            <person name="Pangilinan J."/>
            <person name="Riley R."/>
            <person name="LaButti K."/>
            <person name="Andreopoulos B."/>
            <person name="Lipzen A."/>
            <person name="Chen C."/>
            <person name="Yan M."/>
            <person name="Daum C."/>
            <person name="Ng V."/>
            <person name="Clum A."/>
            <person name="Steindorff A."/>
            <person name="Ohm R.A."/>
            <person name="Martin F."/>
            <person name="Silar P."/>
            <person name="Natvig D.O."/>
            <person name="Lalanne C."/>
            <person name="Gautier V."/>
            <person name="Ament-Velasquez S.L."/>
            <person name="Kruys A."/>
            <person name="Hutchinson M.I."/>
            <person name="Powell A.J."/>
            <person name="Barry K."/>
            <person name="Miller A.N."/>
            <person name="Grigoriev I.V."/>
            <person name="Debuchy R."/>
            <person name="Gladieux P."/>
            <person name="Hiltunen Thoren M."/>
            <person name="Johannesson H."/>
        </authorList>
    </citation>
    <scope>NUCLEOTIDE SEQUENCE</scope>
    <source>
        <strain evidence="1">CBS 508.74</strain>
    </source>
</reference>
<comment type="caution">
    <text evidence="1">The sequence shown here is derived from an EMBL/GenBank/DDBJ whole genome shotgun (WGS) entry which is preliminary data.</text>
</comment>
<dbReference type="EMBL" id="MU853333">
    <property type="protein sequence ID" value="KAK4116888.1"/>
    <property type="molecule type" value="Genomic_DNA"/>
</dbReference>
<accession>A0AAN6YX85</accession>
<sequence length="103" mass="11613">MFCSCCACMPGVCEEEWGLGTGLDGAWMRWESRSYPLTLGTGSREIESNRKMLWLFCFPSYLVSCLSSGRAGGNAEIIMFVVGIWSMHFIFRQESSYMHTTVS</sequence>
<organism evidence="1 2">
    <name type="scientific">Canariomyces notabilis</name>
    <dbReference type="NCBI Taxonomy" id="2074819"/>
    <lineage>
        <taxon>Eukaryota</taxon>
        <taxon>Fungi</taxon>
        <taxon>Dikarya</taxon>
        <taxon>Ascomycota</taxon>
        <taxon>Pezizomycotina</taxon>
        <taxon>Sordariomycetes</taxon>
        <taxon>Sordariomycetidae</taxon>
        <taxon>Sordariales</taxon>
        <taxon>Chaetomiaceae</taxon>
        <taxon>Canariomyces</taxon>
    </lineage>
</organism>
<gene>
    <name evidence="1" type="ORF">N656DRAFT_281976</name>
</gene>
<dbReference type="Proteomes" id="UP001302812">
    <property type="component" value="Unassembled WGS sequence"/>
</dbReference>
<dbReference type="RefSeq" id="XP_064674458.1">
    <property type="nucleotide sequence ID" value="XM_064809107.1"/>
</dbReference>
<protein>
    <submittedName>
        <fullName evidence="1">Uncharacterized protein</fullName>
    </submittedName>
</protein>
<dbReference type="AlphaFoldDB" id="A0AAN6YX85"/>
<proteinExistence type="predicted"/>
<evidence type="ECO:0000313" key="1">
    <source>
        <dbReference type="EMBL" id="KAK4116888.1"/>
    </source>
</evidence>
<dbReference type="GeneID" id="89933230"/>
<reference evidence="1" key="2">
    <citation type="submission" date="2023-05" db="EMBL/GenBank/DDBJ databases">
        <authorList>
            <consortium name="Lawrence Berkeley National Laboratory"/>
            <person name="Steindorff A."/>
            <person name="Hensen N."/>
            <person name="Bonometti L."/>
            <person name="Westerberg I."/>
            <person name="Brannstrom I.O."/>
            <person name="Guillou S."/>
            <person name="Cros-Aarteil S."/>
            <person name="Calhoun S."/>
            <person name="Haridas S."/>
            <person name="Kuo A."/>
            <person name="Mondo S."/>
            <person name="Pangilinan J."/>
            <person name="Riley R."/>
            <person name="Labutti K."/>
            <person name="Andreopoulos B."/>
            <person name="Lipzen A."/>
            <person name="Chen C."/>
            <person name="Yanf M."/>
            <person name="Daum C."/>
            <person name="Ng V."/>
            <person name="Clum A."/>
            <person name="Ohm R."/>
            <person name="Martin F."/>
            <person name="Silar P."/>
            <person name="Natvig D."/>
            <person name="Lalanne C."/>
            <person name="Gautier V."/>
            <person name="Ament-Velasquez S.L."/>
            <person name="Kruys A."/>
            <person name="Hutchinson M.I."/>
            <person name="Powell A.J."/>
            <person name="Barry K."/>
            <person name="Miller A.N."/>
            <person name="Grigoriev I.V."/>
            <person name="Debuchy R."/>
            <person name="Gladieux P."/>
            <person name="Thoren M.H."/>
            <person name="Johannesson H."/>
        </authorList>
    </citation>
    <scope>NUCLEOTIDE SEQUENCE</scope>
    <source>
        <strain evidence="1">CBS 508.74</strain>
    </source>
</reference>
<keyword evidence="2" id="KW-1185">Reference proteome</keyword>